<accession>A0ABN9W3M7</accession>
<comment type="subcellular location">
    <subcellularLocation>
        <location evidence="1">Membrane</location>
        <topology evidence="1">Multi-pass membrane protein</topology>
    </subcellularLocation>
</comment>
<protein>
    <recommendedName>
        <fullName evidence="6">Ion transport domain-containing protein</fullName>
    </recommendedName>
</protein>
<evidence type="ECO:0000313" key="7">
    <source>
        <dbReference type="EMBL" id="CAK0879884.1"/>
    </source>
</evidence>
<keyword evidence="4 5" id="KW-0472">Membrane</keyword>
<dbReference type="Proteomes" id="UP001189429">
    <property type="component" value="Unassembled WGS sequence"/>
</dbReference>
<feature type="domain" description="Ion transport" evidence="6">
    <location>
        <begin position="10"/>
        <end position="146"/>
    </location>
</feature>
<evidence type="ECO:0000256" key="4">
    <source>
        <dbReference type="ARBA" id="ARBA00023136"/>
    </source>
</evidence>
<evidence type="ECO:0000259" key="6">
    <source>
        <dbReference type="Pfam" id="PF00520"/>
    </source>
</evidence>
<organism evidence="7 8">
    <name type="scientific">Prorocentrum cordatum</name>
    <dbReference type="NCBI Taxonomy" id="2364126"/>
    <lineage>
        <taxon>Eukaryota</taxon>
        <taxon>Sar</taxon>
        <taxon>Alveolata</taxon>
        <taxon>Dinophyceae</taxon>
        <taxon>Prorocentrales</taxon>
        <taxon>Prorocentraceae</taxon>
        <taxon>Prorocentrum</taxon>
    </lineage>
</organism>
<dbReference type="EMBL" id="CAUYUJ010018012">
    <property type="protein sequence ID" value="CAK0879884.1"/>
    <property type="molecule type" value="Genomic_DNA"/>
</dbReference>
<reference evidence="7" key="1">
    <citation type="submission" date="2023-10" db="EMBL/GenBank/DDBJ databases">
        <authorList>
            <person name="Chen Y."/>
            <person name="Shah S."/>
            <person name="Dougan E. K."/>
            <person name="Thang M."/>
            <person name="Chan C."/>
        </authorList>
    </citation>
    <scope>NUCLEOTIDE SEQUENCE [LARGE SCALE GENOMIC DNA]</scope>
</reference>
<gene>
    <name evidence="7" type="ORF">PCOR1329_LOCUS63189</name>
</gene>
<keyword evidence="2 5" id="KW-0812">Transmembrane</keyword>
<sequence>MVLETWVLFFVSAVSRGGGSTGYPTDLLRMVKLARLTRSVRVARVLRSVPELAVIMRGIMVVMRTVFLILMLLTSLLYVFGIIFVQIARDTELNENGEYKDVPSAMMTLVLGGLIPDMAPTTYAIAGESWLFAAMFLIFVFLGWYVGGS</sequence>
<keyword evidence="8" id="KW-1185">Reference proteome</keyword>
<evidence type="ECO:0000256" key="5">
    <source>
        <dbReference type="SAM" id="Phobius"/>
    </source>
</evidence>
<dbReference type="Pfam" id="PF00520">
    <property type="entry name" value="Ion_trans"/>
    <property type="match status" value="1"/>
</dbReference>
<dbReference type="InterPro" id="IPR005821">
    <property type="entry name" value="Ion_trans_dom"/>
</dbReference>
<keyword evidence="3 5" id="KW-1133">Transmembrane helix</keyword>
<name>A0ABN9W3M7_9DINO</name>
<evidence type="ECO:0000256" key="2">
    <source>
        <dbReference type="ARBA" id="ARBA00022692"/>
    </source>
</evidence>
<proteinExistence type="predicted"/>
<evidence type="ECO:0000313" key="8">
    <source>
        <dbReference type="Proteomes" id="UP001189429"/>
    </source>
</evidence>
<feature type="transmembrane region" description="Helical" evidence="5">
    <location>
        <begin position="130"/>
        <end position="147"/>
    </location>
</feature>
<comment type="caution">
    <text evidence="7">The sequence shown here is derived from an EMBL/GenBank/DDBJ whole genome shotgun (WGS) entry which is preliminary data.</text>
</comment>
<dbReference type="Gene3D" id="1.10.287.70">
    <property type="match status" value="1"/>
</dbReference>
<evidence type="ECO:0000256" key="3">
    <source>
        <dbReference type="ARBA" id="ARBA00022989"/>
    </source>
</evidence>
<evidence type="ECO:0000256" key="1">
    <source>
        <dbReference type="ARBA" id="ARBA00004141"/>
    </source>
</evidence>
<feature type="transmembrane region" description="Helical" evidence="5">
    <location>
        <begin position="66"/>
        <end position="85"/>
    </location>
</feature>